<proteinExistence type="predicted"/>
<evidence type="ECO:0008006" key="4">
    <source>
        <dbReference type="Google" id="ProtNLM"/>
    </source>
</evidence>
<dbReference type="AlphaFoldDB" id="A0A507C9X5"/>
<keyword evidence="3" id="KW-1185">Reference proteome</keyword>
<keyword evidence="1" id="KW-0812">Transmembrane</keyword>
<dbReference type="OrthoDB" id="5537068at2759"/>
<feature type="transmembrane region" description="Helical" evidence="1">
    <location>
        <begin position="62"/>
        <end position="79"/>
    </location>
</feature>
<dbReference type="RefSeq" id="XP_031026461.1">
    <property type="nucleotide sequence ID" value="XM_031167340.1"/>
</dbReference>
<feature type="transmembrane region" description="Helical" evidence="1">
    <location>
        <begin position="35"/>
        <end position="55"/>
    </location>
</feature>
<dbReference type="Proteomes" id="UP000319731">
    <property type="component" value="Unassembled WGS sequence"/>
</dbReference>
<dbReference type="GeneID" id="42002637"/>
<name>A0A507C9X5_9FUNG</name>
<evidence type="ECO:0000313" key="3">
    <source>
        <dbReference type="Proteomes" id="UP000319731"/>
    </source>
</evidence>
<comment type="caution">
    <text evidence="2">The sequence shown here is derived from an EMBL/GenBank/DDBJ whole genome shotgun (WGS) entry which is preliminary data.</text>
</comment>
<gene>
    <name evidence="2" type="ORF">SmJEL517_g01412</name>
</gene>
<keyword evidence="1" id="KW-1133">Transmembrane helix</keyword>
<dbReference type="EMBL" id="QEAO01000005">
    <property type="protein sequence ID" value="TPX36148.1"/>
    <property type="molecule type" value="Genomic_DNA"/>
</dbReference>
<sequence length="147" mass="15360">MSNSPSGVGIVNPNETKTETAAGAVSTVSSHVDPFPHYLVGGLCGASGMYAYSALNQPRTGAIAGGLALAFIYSGMQLARGHEMHGYDVGTLASAALLGASLPRAYKHRETFSMLMSALGGVSFVGNANKAYQVRTRKPKDLYTVKF</sequence>
<accession>A0A507C9X5</accession>
<evidence type="ECO:0000313" key="2">
    <source>
        <dbReference type="EMBL" id="TPX36148.1"/>
    </source>
</evidence>
<reference evidence="2 3" key="1">
    <citation type="journal article" date="2019" name="Sci. Rep.">
        <title>Comparative genomics of chytrid fungi reveal insights into the obligate biotrophic and pathogenic lifestyle of Synchytrium endobioticum.</title>
        <authorList>
            <person name="van de Vossenberg B.T.L.H."/>
            <person name="Warris S."/>
            <person name="Nguyen H.D.T."/>
            <person name="van Gent-Pelzer M.P.E."/>
            <person name="Joly D.L."/>
            <person name="van de Geest H.C."/>
            <person name="Bonants P.J.M."/>
            <person name="Smith D.S."/>
            <person name="Levesque C.A."/>
            <person name="van der Lee T.A.J."/>
        </authorList>
    </citation>
    <scope>NUCLEOTIDE SEQUENCE [LARGE SCALE GENOMIC DNA]</scope>
    <source>
        <strain evidence="2 3">JEL517</strain>
    </source>
</reference>
<keyword evidence="1" id="KW-0472">Membrane</keyword>
<organism evidence="2 3">
    <name type="scientific">Synchytrium microbalum</name>
    <dbReference type="NCBI Taxonomy" id="1806994"/>
    <lineage>
        <taxon>Eukaryota</taxon>
        <taxon>Fungi</taxon>
        <taxon>Fungi incertae sedis</taxon>
        <taxon>Chytridiomycota</taxon>
        <taxon>Chytridiomycota incertae sedis</taxon>
        <taxon>Chytridiomycetes</taxon>
        <taxon>Synchytriales</taxon>
        <taxon>Synchytriaceae</taxon>
        <taxon>Synchytrium</taxon>
    </lineage>
</organism>
<protein>
    <recommendedName>
        <fullName evidence="4">Transmembrane protein 14C</fullName>
    </recommendedName>
</protein>
<evidence type="ECO:0000256" key="1">
    <source>
        <dbReference type="SAM" id="Phobius"/>
    </source>
</evidence>